<dbReference type="PANTHER" id="PTHR10582">
    <property type="entry name" value="TRANSIENT RECEPTOR POTENTIAL ION CHANNEL PROTEIN"/>
    <property type="match status" value="1"/>
</dbReference>
<dbReference type="GO" id="GO:0005216">
    <property type="term" value="F:monoatomic ion channel activity"/>
    <property type="evidence" value="ECO:0007669"/>
    <property type="project" value="InterPro"/>
</dbReference>
<dbReference type="EMBL" id="NBAG03000527">
    <property type="protein sequence ID" value="PNI17302.1"/>
    <property type="molecule type" value="Genomic_DNA"/>
</dbReference>
<comment type="caution">
    <text evidence="4">The sequence shown here is derived from an EMBL/GenBank/DDBJ whole genome shotgun (WGS) entry which is preliminary data.</text>
</comment>
<feature type="non-terminal residue" evidence="4">
    <location>
        <position position="1"/>
    </location>
</feature>
<dbReference type="Proteomes" id="UP000236370">
    <property type="component" value="Unassembled WGS sequence"/>
</dbReference>
<evidence type="ECO:0000313" key="4">
    <source>
        <dbReference type="EMBL" id="PNI17302.1"/>
    </source>
</evidence>
<keyword evidence="2" id="KW-0040">ANK repeat</keyword>
<feature type="transmembrane region" description="Helical" evidence="3">
    <location>
        <begin position="24"/>
        <end position="43"/>
    </location>
</feature>
<reference evidence="4 5" key="1">
    <citation type="submission" date="2017-12" db="EMBL/GenBank/DDBJ databases">
        <title>High-resolution comparative analysis of great ape genomes.</title>
        <authorList>
            <person name="Pollen A."/>
            <person name="Hastie A."/>
            <person name="Hormozdiari F."/>
            <person name="Dougherty M."/>
            <person name="Liu R."/>
            <person name="Chaisson M."/>
            <person name="Hoppe E."/>
            <person name="Hill C."/>
            <person name="Pang A."/>
            <person name="Hillier L."/>
            <person name="Baker C."/>
            <person name="Armstrong J."/>
            <person name="Shendure J."/>
            <person name="Paten B."/>
            <person name="Wilson R."/>
            <person name="Chao H."/>
            <person name="Schneider V."/>
            <person name="Ventura M."/>
            <person name="Kronenberg Z."/>
            <person name="Murali S."/>
            <person name="Gordon D."/>
            <person name="Cantsilieris S."/>
            <person name="Munson K."/>
            <person name="Nelson B."/>
            <person name="Raja A."/>
            <person name="Underwood J."/>
            <person name="Diekhans M."/>
            <person name="Fiddes I."/>
            <person name="Haussler D."/>
            <person name="Eichler E."/>
        </authorList>
    </citation>
    <scope>NUCLEOTIDE SEQUENCE [LARGE SCALE GENOMIC DNA]</scope>
    <source>
        <strain evidence="4">Yerkes chimp pedigree #C0471</strain>
    </source>
</reference>
<evidence type="ECO:0000256" key="2">
    <source>
        <dbReference type="ARBA" id="ARBA00023043"/>
    </source>
</evidence>
<keyword evidence="3" id="KW-0812">Transmembrane</keyword>
<dbReference type="AlphaFoldDB" id="A0A2J8J3H1"/>
<keyword evidence="3" id="KW-0472">Membrane</keyword>
<sequence>EILFLFQALLTVVSQVLCFLAIEWYLPLLVSALVLGWLNLLYYTRGFQHTGIYSVMIQKGGGGELGFMGADAAYAV</sequence>
<keyword evidence="3" id="KW-1133">Transmembrane helix</keyword>
<dbReference type="GO" id="GO:0016020">
    <property type="term" value="C:membrane"/>
    <property type="evidence" value="ECO:0007669"/>
    <property type="project" value="InterPro"/>
</dbReference>
<keyword evidence="1" id="KW-0677">Repeat</keyword>
<organism evidence="4 5">
    <name type="scientific">Pan troglodytes</name>
    <name type="common">Chimpanzee</name>
    <dbReference type="NCBI Taxonomy" id="9598"/>
    <lineage>
        <taxon>Eukaryota</taxon>
        <taxon>Metazoa</taxon>
        <taxon>Chordata</taxon>
        <taxon>Craniata</taxon>
        <taxon>Vertebrata</taxon>
        <taxon>Euteleostomi</taxon>
        <taxon>Mammalia</taxon>
        <taxon>Eutheria</taxon>
        <taxon>Euarchontoglires</taxon>
        <taxon>Primates</taxon>
        <taxon>Haplorrhini</taxon>
        <taxon>Catarrhini</taxon>
        <taxon>Hominidae</taxon>
        <taxon>Pan</taxon>
    </lineage>
</organism>
<name>A0A2J8J3H1_PANTR</name>
<evidence type="ECO:0000256" key="1">
    <source>
        <dbReference type="ARBA" id="ARBA00022737"/>
    </source>
</evidence>
<accession>A0A2J8J3H1</accession>
<dbReference type="InterPro" id="IPR024862">
    <property type="entry name" value="TRPV"/>
</dbReference>
<evidence type="ECO:0000256" key="3">
    <source>
        <dbReference type="SAM" id="Phobius"/>
    </source>
</evidence>
<gene>
    <name evidence="4" type="ORF">CK820_G0050957</name>
</gene>
<protein>
    <submittedName>
        <fullName evidence="4">TRPV2 isoform 3</fullName>
    </submittedName>
</protein>
<dbReference type="PANTHER" id="PTHR10582:SF5">
    <property type="entry name" value="TRANSIENT RECEPTOR POTENTIAL CATION CHANNEL SUBFAMILY V MEMBER 2"/>
    <property type="match status" value="1"/>
</dbReference>
<evidence type="ECO:0000313" key="5">
    <source>
        <dbReference type="Proteomes" id="UP000236370"/>
    </source>
</evidence>
<proteinExistence type="predicted"/>